<proteinExistence type="predicted"/>
<evidence type="ECO:0000313" key="1">
    <source>
        <dbReference type="EMBL" id="KAJ8058203.1"/>
    </source>
</evidence>
<protein>
    <submittedName>
        <fullName evidence="1">Uncharacterized protein</fullName>
    </submittedName>
</protein>
<evidence type="ECO:0000313" key="2">
    <source>
        <dbReference type="Proteomes" id="UP001152300"/>
    </source>
</evidence>
<dbReference type="AlphaFoldDB" id="A0A9X0DEU5"/>
<name>A0A9X0DEU5_9HELO</name>
<dbReference type="EMBL" id="JAPEIS010000016">
    <property type="protein sequence ID" value="KAJ8058203.1"/>
    <property type="molecule type" value="Genomic_DNA"/>
</dbReference>
<keyword evidence="2" id="KW-1185">Reference proteome</keyword>
<accession>A0A9X0DEU5</accession>
<sequence>MNDLVHSNCSYCLLLSTKALLEVKIRHNHRTDRRFVGEVVVDQSLNKITQTEVIDFLSATHISVPNSPDCSPTIRYFQILESFTTPKSFEIFKQIGIFKQFENFKSFKTLDSFRTLNCCQILKA</sequence>
<gene>
    <name evidence="1" type="ORF">OCU04_012400</name>
</gene>
<organism evidence="1 2">
    <name type="scientific">Sclerotinia nivalis</name>
    <dbReference type="NCBI Taxonomy" id="352851"/>
    <lineage>
        <taxon>Eukaryota</taxon>
        <taxon>Fungi</taxon>
        <taxon>Dikarya</taxon>
        <taxon>Ascomycota</taxon>
        <taxon>Pezizomycotina</taxon>
        <taxon>Leotiomycetes</taxon>
        <taxon>Helotiales</taxon>
        <taxon>Sclerotiniaceae</taxon>
        <taxon>Sclerotinia</taxon>
    </lineage>
</organism>
<reference evidence="1" key="1">
    <citation type="submission" date="2022-11" db="EMBL/GenBank/DDBJ databases">
        <title>Genome Resource of Sclerotinia nivalis Strain SnTB1, a Plant Pathogen Isolated from American Ginseng.</title>
        <authorList>
            <person name="Fan S."/>
        </authorList>
    </citation>
    <scope>NUCLEOTIDE SEQUENCE</scope>
    <source>
        <strain evidence="1">SnTB1</strain>
    </source>
</reference>
<dbReference type="Proteomes" id="UP001152300">
    <property type="component" value="Unassembled WGS sequence"/>
</dbReference>
<comment type="caution">
    <text evidence="1">The sequence shown here is derived from an EMBL/GenBank/DDBJ whole genome shotgun (WGS) entry which is preliminary data.</text>
</comment>